<evidence type="ECO:0000313" key="17">
    <source>
        <dbReference type="EMBL" id="CAG8975850.1"/>
    </source>
</evidence>
<reference evidence="17" key="1">
    <citation type="submission" date="2021-07" db="EMBL/GenBank/DDBJ databases">
        <authorList>
            <person name="Durling M."/>
        </authorList>
    </citation>
    <scope>NUCLEOTIDE SEQUENCE</scope>
</reference>
<dbReference type="InterPro" id="IPR019434">
    <property type="entry name" value="DUF2423"/>
</dbReference>
<keyword evidence="8 13" id="KW-0256">Endoplasmic reticulum</keyword>
<evidence type="ECO:0000256" key="13">
    <source>
        <dbReference type="RuleBase" id="RU367106"/>
    </source>
</evidence>
<comment type="caution">
    <text evidence="17">The sequence shown here is derived from an EMBL/GenBank/DDBJ whole genome shotgun (WGS) entry which is preliminary data.</text>
</comment>
<dbReference type="GO" id="GO:0005789">
    <property type="term" value="C:endoplasmic reticulum membrane"/>
    <property type="evidence" value="ECO:0007669"/>
    <property type="project" value="UniProtKB-SubCell"/>
</dbReference>
<dbReference type="InterPro" id="IPR017850">
    <property type="entry name" value="Alkaline_phosphatase_core_sf"/>
</dbReference>
<evidence type="ECO:0000256" key="2">
    <source>
        <dbReference type="ARBA" id="ARBA00004687"/>
    </source>
</evidence>
<feature type="domain" description="DUF2423" evidence="15">
    <location>
        <begin position="1"/>
        <end position="44"/>
    </location>
</feature>
<keyword evidence="11" id="KW-0325">Glycoprotein</keyword>
<evidence type="ECO:0000313" key="18">
    <source>
        <dbReference type="Proteomes" id="UP000701801"/>
    </source>
</evidence>
<feature type="transmembrane region" description="Helical" evidence="13">
    <location>
        <begin position="856"/>
        <end position="883"/>
    </location>
</feature>
<evidence type="ECO:0000256" key="11">
    <source>
        <dbReference type="ARBA" id="ARBA00023180"/>
    </source>
</evidence>
<dbReference type="InterPro" id="IPR039527">
    <property type="entry name" value="PIGG/GPI7"/>
</dbReference>
<feature type="transmembrane region" description="Helical" evidence="13">
    <location>
        <begin position="549"/>
        <end position="567"/>
    </location>
</feature>
<keyword evidence="7 13" id="KW-0812">Transmembrane</keyword>
<feature type="transmembrane region" description="Helical" evidence="13">
    <location>
        <begin position="699"/>
        <end position="719"/>
    </location>
</feature>
<feature type="region of interest" description="Disordered" evidence="14">
    <location>
        <begin position="45"/>
        <end position="111"/>
    </location>
</feature>
<evidence type="ECO:0000256" key="14">
    <source>
        <dbReference type="SAM" id="MobiDB-lite"/>
    </source>
</evidence>
<evidence type="ECO:0000256" key="7">
    <source>
        <dbReference type="ARBA" id="ARBA00022692"/>
    </source>
</evidence>
<keyword evidence="9 13" id="KW-1133">Transmembrane helix</keyword>
<keyword evidence="18" id="KW-1185">Reference proteome</keyword>
<dbReference type="SUPFAM" id="SSF53649">
    <property type="entry name" value="Alkaline phosphatase-like"/>
    <property type="match status" value="1"/>
</dbReference>
<evidence type="ECO:0000256" key="6">
    <source>
        <dbReference type="ARBA" id="ARBA00022679"/>
    </source>
</evidence>
<evidence type="ECO:0000256" key="8">
    <source>
        <dbReference type="ARBA" id="ARBA00022824"/>
    </source>
</evidence>
<dbReference type="InterPro" id="IPR037674">
    <property type="entry name" value="PIG-G_N"/>
</dbReference>
<evidence type="ECO:0000256" key="4">
    <source>
        <dbReference type="ARBA" id="ARBA00020830"/>
    </source>
</evidence>
<dbReference type="InterPro" id="IPR045687">
    <property type="entry name" value="PIGG/GPI7_C"/>
</dbReference>
<dbReference type="Pfam" id="PF19316">
    <property type="entry name" value="PIGO_PIGG"/>
    <property type="match status" value="1"/>
</dbReference>
<feature type="compositionally biased region" description="Basic residues" evidence="14">
    <location>
        <begin position="93"/>
        <end position="108"/>
    </location>
</feature>
<comment type="subcellular location">
    <subcellularLocation>
        <location evidence="1 13">Endoplasmic reticulum membrane</location>
        <topology evidence="1 13">Multi-pass membrane protein</topology>
    </subcellularLocation>
</comment>
<evidence type="ECO:0000259" key="16">
    <source>
        <dbReference type="Pfam" id="PF19316"/>
    </source>
</evidence>
<feature type="transmembrane region" description="Helical" evidence="13">
    <location>
        <begin position="739"/>
        <end position="762"/>
    </location>
</feature>
<evidence type="ECO:0000256" key="9">
    <source>
        <dbReference type="ARBA" id="ARBA00022989"/>
    </source>
</evidence>
<proteinExistence type="inferred from homology"/>
<gene>
    <name evidence="17" type="ORF">HYALB_00010246</name>
</gene>
<dbReference type="Gene3D" id="3.40.720.10">
    <property type="entry name" value="Alkaline Phosphatase, subunit A"/>
    <property type="match status" value="1"/>
</dbReference>
<evidence type="ECO:0000256" key="5">
    <source>
        <dbReference type="ARBA" id="ARBA00022502"/>
    </source>
</evidence>
<comment type="pathway">
    <text evidence="2 13">Glycolipid biosynthesis; glycosylphosphatidylinositol-anchor biosynthesis.</text>
</comment>
<evidence type="ECO:0000256" key="3">
    <source>
        <dbReference type="ARBA" id="ARBA00005315"/>
    </source>
</evidence>
<dbReference type="PANTHER" id="PTHR23072:SF0">
    <property type="entry name" value="GPI ETHANOLAMINE PHOSPHATE TRANSFERASE 2"/>
    <property type="match status" value="1"/>
</dbReference>
<evidence type="ECO:0000256" key="10">
    <source>
        <dbReference type="ARBA" id="ARBA00023136"/>
    </source>
</evidence>
<feature type="domain" description="GPI ethanolamine phosphate transferase 2 C-terminal" evidence="16">
    <location>
        <begin position="536"/>
        <end position="956"/>
    </location>
</feature>
<sequence length="968" mass="107049">MAKGARSSSRKANNAALKSKVFGPVEAARNERMQAKLLALIAQPKPKPAEKDVEMEVAEATTESKEVEPVAESKTSEAMEVDGEAAKSTAPARKTRIEKRGTGRRSSRKASIVFPKYKDGKRVTRPRQKNGFFPYKPFLTGLAQYEALEYGPPPEAPFDKVIFMVVDALRSDFVFGEESGFKFTQSLIASGAALPFTAHATSPTITMPRIKAITTGSTPSFLDVILNFAESDTSSTLATQDTWLAQLKAKGGGKMIMYGDDTWLKLFPDFFDRADGTSSFFVADFTEVDNNVTRHVPEELKNDDWNTMVLHYLGLDHIGHKAGPRSPNMIPKQKEMDGIVSQIHSAMESTEALKSTLLILCGDHGMNDAGNHGGSAPGETSPALVFISPKLKTINSGSQTPATFEENFQYYSTVEQSDIAPTLGALLGFPVPQNNLGAFVPAFLPFWPSNNDKTQILWRNARQILNVVQATFPSFEDDGPSSNCERLSSDVEELACQWRIITKTRPKADEDRNTDYWVVLITKWLQKASELMSSTASNYDMSKLITGQVFAGTGFLLASVAAGPTIFTSIKESTPFLLITLLYGIMMFASSYVEEEHHFWYWATTAWLVLLWIKGKRKTSFGTLNSRLLDINSILILFAARIIKRWNQTGQKWAGEPDIAKTFFFEHRMFFWYLVAITYLWILQVFVSKSFPRFPRLGAGVIATVLVTAAVSFKLAFTYEDSPEIMPDLIKSFGGNDSGVSLVTRARITFMAIALVFVYTLLTSFSHSKNPNPTSFTLHNLLTLFLATQSRATNIPILLLFEIQLYLLSTQPLSLVEITTTSLLLQHTSFFAMGGSNAISSIDLSSAYNGVSGYNVLAVGVLTFLSNWTGPVFWSSGTILLLLKLRARTTKSTLSKSDAKTEAGDEREIGANLYHKHIALRTFFVTASLVAVMAACTALRTHLFIWTVFSPKYLYSGGMDMKDEVVGR</sequence>
<dbReference type="InterPro" id="IPR002591">
    <property type="entry name" value="Phosphodiest/P_Trfase"/>
</dbReference>
<keyword evidence="10 13" id="KW-0472">Membrane</keyword>
<comment type="function">
    <text evidence="12 13">Ethanolamine phosphate transferase involved in glycosylphosphatidylinositol-anchor biosynthesis. Transfers ethanolamine phosphate to the GPI second mannose.</text>
</comment>
<keyword evidence="5 13" id="KW-0337">GPI-anchor biosynthesis</keyword>
<protein>
    <recommendedName>
        <fullName evidence="4 13">GPI ethanolamine phosphate transferase 2</fullName>
    </recommendedName>
</protein>
<dbReference type="Pfam" id="PF10338">
    <property type="entry name" value="YBL028C_N"/>
    <property type="match status" value="1"/>
</dbReference>
<feature type="transmembrane region" description="Helical" evidence="13">
    <location>
        <begin position="574"/>
        <end position="593"/>
    </location>
</feature>
<name>A0A9N9LMK9_9HELO</name>
<feature type="transmembrane region" description="Helical" evidence="13">
    <location>
        <begin position="599"/>
        <end position="615"/>
    </location>
</feature>
<accession>A0A9N9LMK9</accession>
<evidence type="ECO:0000256" key="1">
    <source>
        <dbReference type="ARBA" id="ARBA00004477"/>
    </source>
</evidence>
<dbReference type="AlphaFoldDB" id="A0A9N9LMK9"/>
<dbReference type="Proteomes" id="UP000701801">
    <property type="component" value="Unassembled WGS sequence"/>
</dbReference>
<dbReference type="GO" id="GO:0051267">
    <property type="term" value="F:CP2 mannose-ethanolamine phosphotransferase activity"/>
    <property type="evidence" value="ECO:0007669"/>
    <property type="project" value="TreeGrafter"/>
</dbReference>
<organism evidence="17 18">
    <name type="scientific">Hymenoscyphus albidus</name>
    <dbReference type="NCBI Taxonomy" id="595503"/>
    <lineage>
        <taxon>Eukaryota</taxon>
        <taxon>Fungi</taxon>
        <taxon>Dikarya</taxon>
        <taxon>Ascomycota</taxon>
        <taxon>Pezizomycotina</taxon>
        <taxon>Leotiomycetes</taxon>
        <taxon>Helotiales</taxon>
        <taxon>Helotiaceae</taxon>
        <taxon>Hymenoscyphus</taxon>
    </lineage>
</organism>
<dbReference type="OrthoDB" id="272139at2759"/>
<feature type="transmembrane region" description="Helical" evidence="13">
    <location>
        <begin position="670"/>
        <end position="687"/>
    </location>
</feature>
<dbReference type="GO" id="GO:0006506">
    <property type="term" value="P:GPI anchor biosynthetic process"/>
    <property type="evidence" value="ECO:0007669"/>
    <property type="project" value="UniProtKB-KW"/>
</dbReference>
<dbReference type="FunFam" id="3.40.720.10:FF:000045">
    <property type="entry name" value="GPI ethanolamine phosphate transferase 2"/>
    <property type="match status" value="1"/>
</dbReference>
<feature type="transmembrane region" description="Helical" evidence="13">
    <location>
        <begin position="923"/>
        <end position="949"/>
    </location>
</feature>
<keyword evidence="6 13" id="KW-0808">Transferase</keyword>
<comment type="similarity">
    <text evidence="3 13">Belongs to the PIGG/PIGN/PIGO family. PIGG subfamily.</text>
</comment>
<dbReference type="EMBL" id="CAJVRM010000153">
    <property type="protein sequence ID" value="CAG8975850.1"/>
    <property type="molecule type" value="Genomic_DNA"/>
</dbReference>
<dbReference type="Pfam" id="PF01663">
    <property type="entry name" value="Phosphodiest"/>
    <property type="match status" value="1"/>
</dbReference>
<dbReference type="CDD" id="cd16024">
    <property type="entry name" value="GPI_EPT_2"/>
    <property type="match status" value="1"/>
</dbReference>
<evidence type="ECO:0000259" key="15">
    <source>
        <dbReference type="Pfam" id="PF10338"/>
    </source>
</evidence>
<evidence type="ECO:0000256" key="12">
    <source>
        <dbReference type="ARBA" id="ARBA00056729"/>
    </source>
</evidence>
<dbReference type="PANTHER" id="PTHR23072">
    <property type="entry name" value="PHOSPHATIDYLINOSITOL GLYCAN-RELATED"/>
    <property type="match status" value="1"/>
</dbReference>